<feature type="compositionally biased region" description="Polar residues" evidence="1">
    <location>
        <begin position="1091"/>
        <end position="1113"/>
    </location>
</feature>
<feature type="region of interest" description="Disordered" evidence="1">
    <location>
        <begin position="550"/>
        <end position="654"/>
    </location>
</feature>
<feature type="compositionally biased region" description="Basic and acidic residues" evidence="1">
    <location>
        <begin position="233"/>
        <end position="250"/>
    </location>
</feature>
<evidence type="ECO:0000313" key="3">
    <source>
        <dbReference type="Proteomes" id="UP000001798"/>
    </source>
</evidence>
<feature type="compositionally biased region" description="Basic and acidic residues" evidence="1">
    <location>
        <begin position="1002"/>
        <end position="1016"/>
    </location>
</feature>
<organism evidence="2 3">
    <name type="scientific">Botryotinia fuckeliana (strain B05.10)</name>
    <name type="common">Noble rot fungus</name>
    <name type="synonym">Botrytis cinerea</name>
    <dbReference type="NCBI Taxonomy" id="332648"/>
    <lineage>
        <taxon>Eukaryota</taxon>
        <taxon>Fungi</taxon>
        <taxon>Dikarya</taxon>
        <taxon>Ascomycota</taxon>
        <taxon>Pezizomycotina</taxon>
        <taxon>Leotiomycetes</taxon>
        <taxon>Helotiales</taxon>
        <taxon>Sclerotiniaceae</taxon>
        <taxon>Botrytis</taxon>
    </lineage>
</organism>
<reference evidence="2 3" key="1">
    <citation type="journal article" date="2011" name="PLoS Genet.">
        <title>Genomic analysis of the necrotrophic fungal pathogens Sclerotinia sclerotiorum and Botrytis cinerea.</title>
        <authorList>
            <person name="Amselem J."/>
            <person name="Cuomo C.A."/>
            <person name="van Kan J.A."/>
            <person name="Viaud M."/>
            <person name="Benito E.P."/>
            <person name="Couloux A."/>
            <person name="Coutinho P.M."/>
            <person name="de Vries R.P."/>
            <person name="Dyer P.S."/>
            <person name="Fillinger S."/>
            <person name="Fournier E."/>
            <person name="Gout L."/>
            <person name="Hahn M."/>
            <person name="Kohn L."/>
            <person name="Lapalu N."/>
            <person name="Plummer K.M."/>
            <person name="Pradier J.M."/>
            <person name="Quevillon E."/>
            <person name="Sharon A."/>
            <person name="Simon A."/>
            <person name="ten Have A."/>
            <person name="Tudzynski B."/>
            <person name="Tudzynski P."/>
            <person name="Wincker P."/>
            <person name="Andrew M."/>
            <person name="Anthouard V."/>
            <person name="Beever R.E."/>
            <person name="Beffa R."/>
            <person name="Benoit I."/>
            <person name="Bouzid O."/>
            <person name="Brault B."/>
            <person name="Chen Z."/>
            <person name="Choquer M."/>
            <person name="Collemare J."/>
            <person name="Cotton P."/>
            <person name="Danchin E.G."/>
            <person name="Da Silva C."/>
            <person name="Gautier A."/>
            <person name="Giraud C."/>
            <person name="Giraud T."/>
            <person name="Gonzalez C."/>
            <person name="Grossetete S."/>
            <person name="Guldener U."/>
            <person name="Henrissat B."/>
            <person name="Howlett B.J."/>
            <person name="Kodira C."/>
            <person name="Kretschmer M."/>
            <person name="Lappartient A."/>
            <person name="Leroch M."/>
            <person name="Levis C."/>
            <person name="Mauceli E."/>
            <person name="Neuveglise C."/>
            <person name="Oeser B."/>
            <person name="Pearson M."/>
            <person name="Poulain J."/>
            <person name="Poussereau N."/>
            <person name="Quesneville H."/>
            <person name="Rascle C."/>
            <person name="Schumacher J."/>
            <person name="Segurens B."/>
            <person name="Sexton A."/>
            <person name="Silva E."/>
            <person name="Sirven C."/>
            <person name="Soanes D.M."/>
            <person name="Talbot N.J."/>
            <person name="Templeton M."/>
            <person name="Yandava C."/>
            <person name="Yarden O."/>
            <person name="Zeng Q."/>
            <person name="Rollins J.A."/>
            <person name="Lebrun M.H."/>
            <person name="Dickman M."/>
        </authorList>
    </citation>
    <scope>NUCLEOTIDE SEQUENCE [LARGE SCALE GENOMIC DNA]</scope>
    <source>
        <strain evidence="2 3">B05.10</strain>
    </source>
</reference>
<feature type="compositionally biased region" description="Basic and acidic residues" evidence="1">
    <location>
        <begin position="555"/>
        <end position="654"/>
    </location>
</feature>
<feature type="compositionally biased region" description="Polar residues" evidence="1">
    <location>
        <begin position="711"/>
        <end position="726"/>
    </location>
</feature>
<feature type="region of interest" description="Disordered" evidence="1">
    <location>
        <begin position="483"/>
        <end position="520"/>
    </location>
</feature>
<evidence type="ECO:0000313" key="2">
    <source>
        <dbReference type="EMBL" id="ATZ51828.1"/>
    </source>
</evidence>
<feature type="region of interest" description="Disordered" evidence="1">
    <location>
        <begin position="853"/>
        <end position="901"/>
    </location>
</feature>
<dbReference type="Proteomes" id="UP000001798">
    <property type="component" value="Chromosome 7"/>
</dbReference>
<dbReference type="EMBL" id="CP009811">
    <property type="protein sequence ID" value="ATZ51828.1"/>
    <property type="molecule type" value="Genomic_DNA"/>
</dbReference>
<evidence type="ECO:0000256" key="1">
    <source>
        <dbReference type="SAM" id="MobiDB-lite"/>
    </source>
</evidence>
<feature type="region of interest" description="Disordered" evidence="1">
    <location>
        <begin position="1"/>
        <end position="123"/>
    </location>
</feature>
<feature type="region of interest" description="Disordered" evidence="1">
    <location>
        <begin position="417"/>
        <end position="440"/>
    </location>
</feature>
<reference evidence="2 3" key="3">
    <citation type="journal article" date="2017" name="Mol. Plant Pathol.">
        <title>A gapless genome sequence of the fungus Botrytis cinerea.</title>
        <authorList>
            <person name="Van Kan J.A."/>
            <person name="Stassen J.H."/>
            <person name="Mosbach A."/>
            <person name="Van Der Lee T.A."/>
            <person name="Faino L."/>
            <person name="Farmer A.D."/>
            <person name="Papasotiriou D.G."/>
            <person name="Zhou S."/>
            <person name="Seidl M.F."/>
            <person name="Cottam E."/>
            <person name="Edel D."/>
            <person name="Hahn M."/>
            <person name="Schwartz D.C."/>
            <person name="Dietrich R.A."/>
            <person name="Widdison S."/>
            <person name="Scalliet G."/>
        </authorList>
    </citation>
    <scope>NUCLEOTIDE SEQUENCE [LARGE SCALE GENOMIC DNA]</scope>
    <source>
        <strain evidence="2 3">B05.10</strain>
    </source>
</reference>
<dbReference type="GeneID" id="5427486"/>
<protein>
    <submittedName>
        <fullName evidence="2">Uncharacterized protein</fullName>
    </submittedName>
</protein>
<keyword evidence="3" id="KW-1185">Reference proteome</keyword>
<proteinExistence type="predicted"/>
<reference evidence="2 3" key="2">
    <citation type="journal article" date="2012" name="Eukaryot. Cell">
        <title>Genome update of Botrytis cinerea strains B05.10 and T4.</title>
        <authorList>
            <person name="Staats M."/>
            <person name="van Kan J.A."/>
        </authorList>
    </citation>
    <scope>NUCLEOTIDE SEQUENCE [LARGE SCALE GENOMIC DNA]</scope>
    <source>
        <strain evidence="2 3">B05.10</strain>
    </source>
</reference>
<accession>A0A384JML8</accession>
<feature type="compositionally biased region" description="Polar residues" evidence="1">
    <location>
        <begin position="17"/>
        <end position="26"/>
    </location>
</feature>
<feature type="region of interest" description="Disordered" evidence="1">
    <location>
        <begin position="1046"/>
        <end position="1126"/>
    </location>
</feature>
<feature type="compositionally biased region" description="Polar residues" evidence="1">
    <location>
        <begin position="85"/>
        <end position="98"/>
    </location>
</feature>
<feature type="region of interest" description="Disordered" evidence="1">
    <location>
        <begin position="701"/>
        <end position="772"/>
    </location>
</feature>
<dbReference type="RefSeq" id="XP_024549822.1">
    <property type="nucleotide sequence ID" value="XM_024694033.1"/>
</dbReference>
<feature type="region of interest" description="Disordered" evidence="1">
    <location>
        <begin position="202"/>
        <end position="280"/>
    </location>
</feature>
<feature type="compositionally biased region" description="Polar residues" evidence="1">
    <location>
        <begin position="424"/>
        <end position="439"/>
    </location>
</feature>
<gene>
    <name evidence="2" type="ORF">BCIN_07g03940</name>
</gene>
<feature type="compositionally biased region" description="Basic and acidic residues" evidence="1">
    <location>
        <begin position="1051"/>
        <end position="1087"/>
    </location>
</feature>
<sequence length="1524" mass="174006">MSKMELDDTWDPDPLPSGSSRNQSQPRFKRETSHHSKAQPDPQHQYYEQPKTSHSQLRGLIAPMKLYQDFSDDGSSSDEYPVVLQQPQINNKRVTSPAQPAKDRRKRHQSEHPNRIERGRTTNVEEVIYDHISAIPRSRNESVARNDARYKSVANDVFEEYESFKNTSAVSRTSVARSHSLARDLYEDQGYVTMKDYNRQFDKEPSVFSPNNAQTKRRMREESTYGSMSSGTDAHRTAGRSRQESSKANRELVGAPKKKKRHSYSRAQSLAPRISNDNSDVQYLGTENGMYSVRIQKQGKKPQLRSPLWPSFESAVPKPYSANRLKGRIDKSASMKPLPHMPKNQPVRIRSVASDRIQNYSSQARTVDYGLIDDDDVYDTPLENDLRRRSKSQVRAHNAPMNFINALPKSSVFRRKNSEVAEQVHQTPSRDSNRSNNPGVTIDLVTPESTVYARSAMPFIPQHWTPTRRGPMKVSAPMEISEQDGLGTKTGQQPGQNTHQHQVIKSSPNNGQQTEENIRQRQAAEKIIRQELNADNEALQAELFGEVIGETEEEMREREEAKRLEAQRVREQKEKQDLIDAERKRKKNEARAKKENERKAAEQAEKEKEAAAKKAKRDAERHHQSLKEQQNADERRKAANKLLQEKKERDLAASKVIEENVQAAEKERKENEAKFERMKRQLEKLEAQVKAKSIAELKPARKSTALDGISNRVNSQPPQVRLSTSMEIDDESSLPTTQTQITPVNGTDTSHTANTSSTQATPSIITEVEDEDSLFVSDNRKTVVEATPEQQISNDLQNFTGSFSSDSTIVQSIEHDRPPTSITEIFAKTIHNPSGDKTLEDRDAEREAIRKKRANENAAAKQKRANSIPAEPNPEIFAQKVAPREVSKAPSKSTPKKKRIQPLTKALGDSIFSVKLQPLAGHEPEGYVPREQSEGFQNFTENSSTDLTVLKPRPLPLTLPPPLPPPVAFTTTSIRPETRLISQAEREEIEANRQRVQAAAQARKENSNRARLEGRKAASAKKRTVEYRKRKEKELIEEAHKEGRILGNSELEARLDKLMEKREREQKRKKNRAGEKASFNEHEHEPLSRINILNHSSMPAAQISSSDTASDSNQIEEDDDPPALTLKEHKIKTAEIMKERAQLHAAQRAQPQPKKKLEPIFDSDESEESVEDPMDEETTEMYIEHARKNNTEAKEDVEKSDVVQLETRTEEDIAFEKEIEDFLEEDPNFEGEAQEATTTLNPDEHSAQIVLPMPNMTRYFEGQSAPRSSSNLETQSTLLAGPIQMAKKIPPKPQQPASYEMVNLYMVMTQVTLHECEDEAILKKKFLDIEKANKYAQMLVNEHRNKMFRQREILERWDSDRMYHGQIIHDKQKTTKIFVEFKPMNTEDIDKYDPTLVRPMFATQYYMVRFEKVVEEIDPKTQKVCMKNHTIGFADSGKLYTVLEMANHAASEYLLKEIKPKEEVEEHHTTYEQILLPEVRAGRDDANQTDQMFNCEFTCEGAPWVDFKSFEVGVEMYKTEGPVN</sequence>
<feature type="region of interest" description="Disordered" evidence="1">
    <location>
        <begin position="1141"/>
        <end position="1176"/>
    </location>
</feature>
<feature type="compositionally biased region" description="Polar residues" evidence="1">
    <location>
        <begin position="733"/>
        <end position="764"/>
    </location>
</feature>
<dbReference type="VEuPathDB" id="FungiDB:Bcin07g03940"/>
<feature type="region of interest" description="Disordered" evidence="1">
    <location>
        <begin position="999"/>
        <end position="1025"/>
    </location>
</feature>
<feature type="compositionally biased region" description="Acidic residues" evidence="1">
    <location>
        <begin position="1161"/>
        <end position="1176"/>
    </location>
</feature>
<feature type="compositionally biased region" description="Polar residues" evidence="1">
    <location>
        <begin position="489"/>
        <end position="515"/>
    </location>
</feature>
<feature type="compositionally biased region" description="Basic and acidic residues" evidence="1">
    <location>
        <begin position="110"/>
        <end position="120"/>
    </location>
</feature>
<name>A0A384JML8_BOTFB</name>
<dbReference type="OrthoDB" id="3556655at2759"/>